<dbReference type="Gene3D" id="3.90.470.20">
    <property type="entry name" value="4'-phosphopantetheinyl transferase domain"/>
    <property type="match status" value="1"/>
</dbReference>
<dbReference type="InterPro" id="IPR055066">
    <property type="entry name" value="AASDHPPT_N"/>
</dbReference>
<dbReference type="PANTHER" id="PTHR12215:SF10">
    <property type="entry name" value="L-AMINOADIPATE-SEMIALDEHYDE DEHYDROGENASE-PHOSPHOPANTETHEINYL TRANSFERASE"/>
    <property type="match status" value="1"/>
</dbReference>
<comment type="caution">
    <text evidence="5">The sequence shown here is derived from an EMBL/GenBank/DDBJ whole genome shotgun (WGS) entry which is preliminary data.</text>
</comment>
<name>A0A4R7AWP2_9NEIS</name>
<protein>
    <submittedName>
        <fullName evidence="5">4'-phosphopantetheinyl transferase</fullName>
    </submittedName>
</protein>
<evidence type="ECO:0000256" key="1">
    <source>
        <dbReference type="ARBA" id="ARBA00010990"/>
    </source>
</evidence>
<dbReference type="Pfam" id="PF22624">
    <property type="entry name" value="AASDHPPT_N"/>
    <property type="match status" value="1"/>
</dbReference>
<organism evidence="5 6">
    <name type="scientific">Paludibacterium purpuratum</name>
    <dbReference type="NCBI Taxonomy" id="1144873"/>
    <lineage>
        <taxon>Bacteria</taxon>
        <taxon>Pseudomonadati</taxon>
        <taxon>Pseudomonadota</taxon>
        <taxon>Betaproteobacteria</taxon>
        <taxon>Neisseriales</taxon>
        <taxon>Chromobacteriaceae</taxon>
        <taxon>Paludibacterium</taxon>
    </lineage>
</organism>
<dbReference type="GO" id="GO:0008897">
    <property type="term" value="F:holo-[acyl-carrier-protein] synthase activity"/>
    <property type="evidence" value="ECO:0007669"/>
    <property type="project" value="InterPro"/>
</dbReference>
<evidence type="ECO:0000259" key="3">
    <source>
        <dbReference type="Pfam" id="PF01648"/>
    </source>
</evidence>
<dbReference type="GO" id="GO:0000287">
    <property type="term" value="F:magnesium ion binding"/>
    <property type="evidence" value="ECO:0007669"/>
    <property type="project" value="InterPro"/>
</dbReference>
<dbReference type="GO" id="GO:0005829">
    <property type="term" value="C:cytosol"/>
    <property type="evidence" value="ECO:0007669"/>
    <property type="project" value="TreeGrafter"/>
</dbReference>
<dbReference type="PANTHER" id="PTHR12215">
    <property type="entry name" value="PHOSPHOPANTETHEINE TRANSFERASE"/>
    <property type="match status" value="1"/>
</dbReference>
<evidence type="ECO:0000259" key="4">
    <source>
        <dbReference type="Pfam" id="PF22624"/>
    </source>
</evidence>
<feature type="domain" description="4'-phosphopantetheinyl transferase N-terminal" evidence="4">
    <location>
        <begin position="29"/>
        <end position="102"/>
    </location>
</feature>
<accession>A0A4R7AWP2</accession>
<evidence type="ECO:0000313" key="5">
    <source>
        <dbReference type="EMBL" id="TDR71454.1"/>
    </source>
</evidence>
<dbReference type="InterPro" id="IPR008278">
    <property type="entry name" value="4-PPantetheinyl_Trfase_dom"/>
</dbReference>
<evidence type="ECO:0000256" key="2">
    <source>
        <dbReference type="ARBA" id="ARBA00022679"/>
    </source>
</evidence>
<dbReference type="GO" id="GO:0019878">
    <property type="term" value="P:lysine biosynthetic process via aminoadipic acid"/>
    <property type="evidence" value="ECO:0007669"/>
    <property type="project" value="TreeGrafter"/>
</dbReference>
<dbReference type="InterPro" id="IPR050559">
    <property type="entry name" value="P-Pant_transferase_sf"/>
</dbReference>
<keyword evidence="6" id="KW-1185">Reference proteome</keyword>
<proteinExistence type="inferred from homology"/>
<comment type="similarity">
    <text evidence="1">Belongs to the P-Pant transferase superfamily. Gsp/Sfp/HetI/AcpT family.</text>
</comment>
<evidence type="ECO:0000313" key="6">
    <source>
        <dbReference type="Proteomes" id="UP000295611"/>
    </source>
</evidence>
<gene>
    <name evidence="5" type="ORF">DFP86_11937</name>
</gene>
<dbReference type="Proteomes" id="UP000295611">
    <property type="component" value="Unassembled WGS sequence"/>
</dbReference>
<sequence length="246" mass="27281">MRQCCGRAVARGQVFVLILRHGAIQADESLLSSEERRRAQRFLRRIDRDNLILGRCMIQHLVAPASRPRPVDIAVGTHGKPYIDGGHAFNLAHSDRYVACAVCASRPVGIDVEIFKHGQTNAELLPLIAHPSERQLIEAQSGTKRDALFLRCWTRKEALLKQRGTGLIDDLCDIDVMLDVPSPLLQYPNAIRLLDMVAPVRGLYAALAVDGAIRQVVLCFAELAADTDHRPTTVIILSQQRIIIDS</sequence>
<dbReference type="EMBL" id="SNZP01000019">
    <property type="protein sequence ID" value="TDR71454.1"/>
    <property type="molecule type" value="Genomic_DNA"/>
</dbReference>
<dbReference type="SUPFAM" id="SSF56214">
    <property type="entry name" value="4'-phosphopantetheinyl transferase"/>
    <property type="match status" value="2"/>
</dbReference>
<keyword evidence="2 5" id="KW-0808">Transferase</keyword>
<reference evidence="5 6" key="1">
    <citation type="submission" date="2019-03" db="EMBL/GenBank/DDBJ databases">
        <title>Genomic Encyclopedia of Type Strains, Phase III (KMG-III): the genomes of soil and plant-associated and newly described type strains.</title>
        <authorList>
            <person name="Whitman W."/>
        </authorList>
    </citation>
    <scope>NUCLEOTIDE SEQUENCE [LARGE SCALE GENOMIC DNA]</scope>
    <source>
        <strain evidence="5 6">CECT 8976</strain>
    </source>
</reference>
<dbReference type="InterPro" id="IPR037143">
    <property type="entry name" value="4-PPantetheinyl_Trfase_dom_sf"/>
</dbReference>
<feature type="domain" description="4'-phosphopantetheinyl transferase" evidence="3">
    <location>
        <begin position="107"/>
        <end position="179"/>
    </location>
</feature>
<dbReference type="AlphaFoldDB" id="A0A4R7AWP2"/>
<dbReference type="Pfam" id="PF01648">
    <property type="entry name" value="ACPS"/>
    <property type="match status" value="1"/>
</dbReference>